<comment type="caution">
    <text evidence="1">The sequence shown here is derived from an EMBL/GenBank/DDBJ whole genome shotgun (WGS) entry which is preliminary data.</text>
</comment>
<evidence type="ECO:0000313" key="1">
    <source>
        <dbReference type="EMBL" id="TEB18943.1"/>
    </source>
</evidence>
<dbReference type="STRING" id="71717.A0A4Y7SC45"/>
<protein>
    <submittedName>
        <fullName evidence="1">Uncharacterized protein</fullName>
    </submittedName>
</protein>
<dbReference type="Proteomes" id="UP000298030">
    <property type="component" value="Unassembled WGS sequence"/>
</dbReference>
<sequence>MWTTKVLRQFQIAQNAAHPVLEKVIRAPYNKFLNTLFPVDTDFTVIPNFQEVNSTKGVEFVVTFEVFVESRPVLVLALKREADLAMNSKRASADYQLRN</sequence>
<dbReference type="OrthoDB" id="5362978at2759"/>
<proteinExistence type="predicted"/>
<gene>
    <name evidence="1" type="ORF">FA13DRAFT_1802765</name>
</gene>
<dbReference type="EMBL" id="QPFP01000215">
    <property type="protein sequence ID" value="TEB18943.1"/>
    <property type="molecule type" value="Genomic_DNA"/>
</dbReference>
<evidence type="ECO:0000313" key="2">
    <source>
        <dbReference type="Proteomes" id="UP000298030"/>
    </source>
</evidence>
<name>A0A4Y7SC45_COPMI</name>
<organism evidence="1 2">
    <name type="scientific">Coprinellus micaceus</name>
    <name type="common">Glistening ink-cap mushroom</name>
    <name type="synonym">Coprinus micaceus</name>
    <dbReference type="NCBI Taxonomy" id="71717"/>
    <lineage>
        <taxon>Eukaryota</taxon>
        <taxon>Fungi</taxon>
        <taxon>Dikarya</taxon>
        <taxon>Basidiomycota</taxon>
        <taxon>Agaricomycotina</taxon>
        <taxon>Agaricomycetes</taxon>
        <taxon>Agaricomycetidae</taxon>
        <taxon>Agaricales</taxon>
        <taxon>Agaricineae</taxon>
        <taxon>Psathyrellaceae</taxon>
        <taxon>Coprinellus</taxon>
    </lineage>
</organism>
<accession>A0A4Y7SC45</accession>
<keyword evidence="2" id="KW-1185">Reference proteome</keyword>
<reference evidence="1 2" key="1">
    <citation type="journal article" date="2019" name="Nat. Ecol. Evol.">
        <title>Megaphylogeny resolves global patterns of mushroom evolution.</title>
        <authorList>
            <person name="Varga T."/>
            <person name="Krizsan K."/>
            <person name="Foldi C."/>
            <person name="Dima B."/>
            <person name="Sanchez-Garcia M."/>
            <person name="Sanchez-Ramirez S."/>
            <person name="Szollosi G.J."/>
            <person name="Szarkandi J.G."/>
            <person name="Papp V."/>
            <person name="Albert L."/>
            <person name="Andreopoulos W."/>
            <person name="Angelini C."/>
            <person name="Antonin V."/>
            <person name="Barry K.W."/>
            <person name="Bougher N.L."/>
            <person name="Buchanan P."/>
            <person name="Buyck B."/>
            <person name="Bense V."/>
            <person name="Catcheside P."/>
            <person name="Chovatia M."/>
            <person name="Cooper J."/>
            <person name="Damon W."/>
            <person name="Desjardin D."/>
            <person name="Finy P."/>
            <person name="Geml J."/>
            <person name="Haridas S."/>
            <person name="Hughes K."/>
            <person name="Justo A."/>
            <person name="Karasinski D."/>
            <person name="Kautmanova I."/>
            <person name="Kiss B."/>
            <person name="Kocsube S."/>
            <person name="Kotiranta H."/>
            <person name="LaButti K.M."/>
            <person name="Lechner B.E."/>
            <person name="Liimatainen K."/>
            <person name="Lipzen A."/>
            <person name="Lukacs Z."/>
            <person name="Mihaltcheva S."/>
            <person name="Morgado L.N."/>
            <person name="Niskanen T."/>
            <person name="Noordeloos M.E."/>
            <person name="Ohm R.A."/>
            <person name="Ortiz-Santana B."/>
            <person name="Ovrebo C."/>
            <person name="Racz N."/>
            <person name="Riley R."/>
            <person name="Savchenko A."/>
            <person name="Shiryaev A."/>
            <person name="Soop K."/>
            <person name="Spirin V."/>
            <person name="Szebenyi C."/>
            <person name="Tomsovsky M."/>
            <person name="Tulloss R.E."/>
            <person name="Uehling J."/>
            <person name="Grigoriev I.V."/>
            <person name="Vagvolgyi C."/>
            <person name="Papp T."/>
            <person name="Martin F.M."/>
            <person name="Miettinen O."/>
            <person name="Hibbett D.S."/>
            <person name="Nagy L.G."/>
        </authorList>
    </citation>
    <scope>NUCLEOTIDE SEQUENCE [LARGE SCALE GENOMIC DNA]</scope>
    <source>
        <strain evidence="1 2">FP101781</strain>
    </source>
</reference>
<dbReference type="AlphaFoldDB" id="A0A4Y7SC45"/>